<feature type="compositionally biased region" description="Basic and acidic residues" evidence="6">
    <location>
        <begin position="10"/>
        <end position="37"/>
    </location>
</feature>
<reference evidence="8 9" key="1">
    <citation type="submission" date="2019-08" db="EMBL/GenBank/DDBJ databases">
        <title>Deep-cultivation of Planctomycetes and their phenomic and genomic characterization uncovers novel biology.</title>
        <authorList>
            <person name="Wiegand S."/>
            <person name="Jogler M."/>
            <person name="Boedeker C."/>
            <person name="Pinto D."/>
            <person name="Vollmers J."/>
            <person name="Rivas-Marin E."/>
            <person name="Kohn T."/>
            <person name="Peeters S.H."/>
            <person name="Heuer A."/>
            <person name="Rast P."/>
            <person name="Oberbeckmann S."/>
            <person name="Bunk B."/>
            <person name="Jeske O."/>
            <person name="Meyerdierks A."/>
            <person name="Storesund J.E."/>
            <person name="Kallscheuer N."/>
            <person name="Luecker S."/>
            <person name="Lage O.M."/>
            <person name="Pohl T."/>
            <person name="Merkel B.J."/>
            <person name="Hornburger P."/>
            <person name="Mueller R.-W."/>
            <person name="Bruemmer F."/>
            <person name="Labrenz M."/>
            <person name="Spormann A.M."/>
            <person name="Op den Camp H."/>
            <person name="Overmann J."/>
            <person name="Amann R."/>
            <person name="Jetten M.S.M."/>
            <person name="Mascher T."/>
            <person name="Medema M.H."/>
            <person name="Devos D.P."/>
            <person name="Kaster A.-K."/>
            <person name="Ovreas L."/>
            <person name="Rohde M."/>
            <person name="Galperin M.Y."/>
            <person name="Jogler C."/>
        </authorList>
    </citation>
    <scope>NUCLEOTIDE SEQUENCE [LARGE SCALE GENOMIC DNA]</scope>
    <source>
        <strain evidence="8 9">OJF2</strain>
    </source>
</reference>
<dbReference type="PROSITE" id="PS00107">
    <property type="entry name" value="PROTEIN_KINASE_ATP"/>
    <property type="match status" value="1"/>
</dbReference>
<dbReference type="InterPro" id="IPR049052">
    <property type="entry name" value="nSTAND1"/>
</dbReference>
<gene>
    <name evidence="8" type="primary">pknB_21</name>
    <name evidence="8" type="ORF">OJF2_31950</name>
</gene>
<dbReference type="RefSeq" id="WP_148594544.1">
    <property type="nucleotide sequence ID" value="NZ_CP042997.1"/>
</dbReference>
<dbReference type="Gene3D" id="3.30.200.20">
    <property type="entry name" value="Phosphorylase Kinase, domain 1"/>
    <property type="match status" value="1"/>
</dbReference>
<dbReference type="SUPFAM" id="SSF56436">
    <property type="entry name" value="C-type lectin-like"/>
    <property type="match status" value="1"/>
</dbReference>
<dbReference type="GO" id="GO:0005524">
    <property type="term" value="F:ATP binding"/>
    <property type="evidence" value="ECO:0007669"/>
    <property type="project" value="UniProtKB-UniRule"/>
</dbReference>
<dbReference type="EMBL" id="CP042997">
    <property type="protein sequence ID" value="QEH34654.1"/>
    <property type="molecule type" value="Genomic_DNA"/>
</dbReference>
<dbReference type="Gene3D" id="3.90.1580.10">
    <property type="entry name" value="paralog of FGE (formylglycine-generating enzyme)"/>
    <property type="match status" value="1"/>
</dbReference>
<feature type="compositionally biased region" description="Pro residues" evidence="6">
    <location>
        <begin position="324"/>
        <end position="345"/>
    </location>
</feature>
<dbReference type="InterPro" id="IPR008271">
    <property type="entry name" value="Ser/Thr_kinase_AS"/>
</dbReference>
<dbReference type="InterPro" id="IPR000719">
    <property type="entry name" value="Prot_kinase_dom"/>
</dbReference>
<dbReference type="Proteomes" id="UP000324233">
    <property type="component" value="Chromosome"/>
</dbReference>
<dbReference type="Gene3D" id="1.10.510.10">
    <property type="entry name" value="Transferase(Phosphotransferase) domain 1"/>
    <property type="match status" value="1"/>
</dbReference>
<dbReference type="PROSITE" id="PS00108">
    <property type="entry name" value="PROTEIN_KINASE_ST"/>
    <property type="match status" value="1"/>
</dbReference>
<feature type="binding site" evidence="5">
    <location>
        <position position="80"/>
    </location>
    <ligand>
        <name>ATP</name>
        <dbReference type="ChEBI" id="CHEBI:30616"/>
    </ligand>
</feature>
<dbReference type="PROSITE" id="PS50011">
    <property type="entry name" value="PROTEIN_KINASE_DOM"/>
    <property type="match status" value="1"/>
</dbReference>
<dbReference type="EC" id="2.7.11.1" evidence="8"/>
<dbReference type="InterPro" id="IPR017441">
    <property type="entry name" value="Protein_kinase_ATP_BS"/>
</dbReference>
<dbReference type="GO" id="GO:0004674">
    <property type="term" value="F:protein serine/threonine kinase activity"/>
    <property type="evidence" value="ECO:0007669"/>
    <property type="project" value="UniProtKB-EC"/>
</dbReference>
<evidence type="ECO:0000313" key="8">
    <source>
        <dbReference type="EMBL" id="QEH34654.1"/>
    </source>
</evidence>
<keyword evidence="4 5" id="KW-0067">ATP-binding</keyword>
<organism evidence="8 9">
    <name type="scientific">Aquisphaera giovannonii</name>
    <dbReference type="NCBI Taxonomy" id="406548"/>
    <lineage>
        <taxon>Bacteria</taxon>
        <taxon>Pseudomonadati</taxon>
        <taxon>Planctomycetota</taxon>
        <taxon>Planctomycetia</taxon>
        <taxon>Isosphaerales</taxon>
        <taxon>Isosphaeraceae</taxon>
        <taxon>Aquisphaera</taxon>
    </lineage>
</organism>
<evidence type="ECO:0000256" key="5">
    <source>
        <dbReference type="PROSITE-ProRule" id="PRU10141"/>
    </source>
</evidence>
<dbReference type="Pfam" id="PF20703">
    <property type="entry name" value="nSTAND1"/>
    <property type="match status" value="1"/>
</dbReference>
<feature type="domain" description="Protein kinase" evidence="7">
    <location>
        <begin position="51"/>
        <end position="311"/>
    </location>
</feature>
<dbReference type="InterPro" id="IPR042095">
    <property type="entry name" value="SUMF_sf"/>
</dbReference>
<dbReference type="InterPro" id="IPR027417">
    <property type="entry name" value="P-loop_NTPase"/>
</dbReference>
<evidence type="ECO:0000259" key="7">
    <source>
        <dbReference type="PROSITE" id="PS50011"/>
    </source>
</evidence>
<dbReference type="SUPFAM" id="SSF52540">
    <property type="entry name" value="P-loop containing nucleoside triphosphate hydrolases"/>
    <property type="match status" value="1"/>
</dbReference>
<dbReference type="PANTHER" id="PTHR43289:SF6">
    <property type="entry name" value="SERINE_THREONINE-PROTEIN KINASE NEKL-3"/>
    <property type="match status" value="1"/>
</dbReference>
<keyword evidence="2 5" id="KW-0547">Nucleotide-binding</keyword>
<feature type="region of interest" description="Disordered" evidence="6">
    <location>
        <begin position="1"/>
        <end position="45"/>
    </location>
</feature>
<dbReference type="PANTHER" id="PTHR43289">
    <property type="entry name" value="MITOGEN-ACTIVATED PROTEIN KINASE KINASE KINASE 20-RELATED"/>
    <property type="match status" value="1"/>
</dbReference>
<proteinExistence type="predicted"/>
<dbReference type="SUPFAM" id="SSF56112">
    <property type="entry name" value="Protein kinase-like (PK-like)"/>
    <property type="match status" value="1"/>
</dbReference>
<name>A0A5B9W342_9BACT</name>
<keyword evidence="9" id="KW-1185">Reference proteome</keyword>
<dbReference type="OrthoDB" id="6111975at2"/>
<dbReference type="InterPro" id="IPR005532">
    <property type="entry name" value="SUMF_dom"/>
</dbReference>
<dbReference type="Pfam" id="PF03781">
    <property type="entry name" value="FGE-sulfatase"/>
    <property type="match status" value="1"/>
</dbReference>
<dbReference type="Pfam" id="PF00069">
    <property type="entry name" value="Pkinase"/>
    <property type="match status" value="1"/>
</dbReference>
<dbReference type="Gene3D" id="3.40.50.300">
    <property type="entry name" value="P-loop containing nucleotide triphosphate hydrolases"/>
    <property type="match status" value="1"/>
</dbReference>
<evidence type="ECO:0000256" key="6">
    <source>
        <dbReference type="SAM" id="MobiDB-lite"/>
    </source>
</evidence>
<evidence type="ECO:0000256" key="3">
    <source>
        <dbReference type="ARBA" id="ARBA00022777"/>
    </source>
</evidence>
<evidence type="ECO:0000256" key="1">
    <source>
        <dbReference type="ARBA" id="ARBA00022679"/>
    </source>
</evidence>
<dbReference type="InterPro" id="IPR016187">
    <property type="entry name" value="CTDL_fold"/>
</dbReference>
<dbReference type="InterPro" id="IPR011009">
    <property type="entry name" value="Kinase-like_dom_sf"/>
</dbReference>
<keyword evidence="1 8" id="KW-0808">Transferase</keyword>
<dbReference type="KEGG" id="agv:OJF2_31950"/>
<keyword evidence="3 8" id="KW-0418">Kinase</keyword>
<dbReference type="CDD" id="cd14014">
    <property type="entry name" value="STKc_PknB_like"/>
    <property type="match status" value="1"/>
</dbReference>
<evidence type="ECO:0000256" key="4">
    <source>
        <dbReference type="ARBA" id="ARBA00022840"/>
    </source>
</evidence>
<feature type="region of interest" description="Disordered" evidence="6">
    <location>
        <begin position="319"/>
        <end position="347"/>
    </location>
</feature>
<feature type="region of interest" description="Disordered" evidence="6">
    <location>
        <begin position="717"/>
        <end position="736"/>
    </location>
</feature>
<protein>
    <submittedName>
        <fullName evidence="8">Serine/threonine-protein kinase PknB</fullName>
        <ecNumber evidence="8">2.7.11.1</ecNumber>
    </submittedName>
</protein>
<sequence>MVDPWFDLTTQDRLEPLGEPTRALDQESPRRERDPEPPPRPAGLPRQVGRYRVVKLVGQGGFGLVCEAYDEQLKRRVALKLPHPHLVASQGDAELYLAEARMVAGLDHPGIVPVYDVGSTAEHPCYVVSKLIDGQNLAARMRRTHVTPSQAAELVARVAEALHHAHGKGLVHRDVKPGNILIDGQGRPYVVDFGLALRDQDVGKGSRYAGTPAYMSPEQAWGEGHRVDGRSDIFSLAVVFYELLTRRRPFRGEGREALLEQVTRHDPRPPRQVDESIPRELDRICLKALSKRASERYSTAMDMAEDLRLFLEKEARRIEEGEAAPPPAPSPSPPPPPPLATPMPPSRDSLPLSLLPVNIVPRGLRSFESRDSDFFLALLPGPRDREGLPESLRFWKTWVEAEADRSCPVGLIYGPSGCGKSSLVKAGLLPSLSRDVLKVYIEATPGETEARLLNSLRKQVPALGEALGLRDSLAAIRQGRLLPAGRKVLIVLDQFEQWLHARREDEGPALVQAMRQCDGERVCCIAMVRDDFWMAATRFMKAIEVRIVEGRNSMPVDLFDLGHAERVLAAYGRAYGRISGGPARRQREQAWFLREAVAGLAQDGKVVCVRLALLAEMMKDKPWTRSALAARGGTRGVGFAFLEENFGDAAARPEHRYHRKAARAVLAALLPGPGADIKGHMRSLADLREASGYAARPQDFEDLIRIFDLELRLISPTDPEGTGAEGPEPAASRGGPGGRYYQLTHDYLVHSLRDWLTHKKRETATGRAELCLEDRARLWESRPEGRSLPSFLEWLRIHAYTRAAARTAPQRAMLRRADIRYAAIGALCLAAAGAATWGGYEAAGRFRAGVLVGSLPASATSQHPSLKARFAAVRRWAGPQLRQILGAADPASQEYLHASLLLVDEYPSRVGYLGDRLLAASPGEVAVLREALAPHVPEVIARLRSVLETARPEDERLLPAAAALAGYRPDDPAWDAGAAKVARALLVTSPASIGVWIEEFRPIAARLSVPLQALFHARDLSESERVLASTVLASYAADPPRQLAGLLMDADPRGFAILLAAARRQEARITPLLEEELARRPSPGDRPAERTRLAARQARAATALYLFGRPDEVLSRLRHSPDPQLRSDLIVGLRPMGADPRTLLDAANELGARARAAPAMEEASILDPTTSTRRALILALGHYDPAELGEGGPGFIERLVATYREDPDAGIHGAADWALRRWGLGVRLDAIDGELGKAKAPPGRGWSVNSQGQTFALVRGPVEFVMGSPPEECRQGTLDIRHRRLIPRGYAIGLKEVSLAEFQRFLAENPGVRPNLDRAYAPELDGPMSGVSWFDAAAYCNWLSRKEGLREYYEPNSQGWYGPGMRVRADAESRDGYRLPTEAEWEFAGRAGAATARYYGSADDLLTHYAWGNITSDGHAWPRGRLLPNDLGLFDTLGNVYEWCEDRRSISHEGPQEPLTVDRLDPGEVVERDQDCMIRGGGFVDVARDLRMPQRAWNRPINQLGSYGFRIARTLVSPPAPIAGR</sequence>
<accession>A0A5B9W342</accession>
<evidence type="ECO:0000256" key="2">
    <source>
        <dbReference type="ARBA" id="ARBA00022741"/>
    </source>
</evidence>
<evidence type="ECO:0000313" key="9">
    <source>
        <dbReference type="Proteomes" id="UP000324233"/>
    </source>
</evidence>
<dbReference type="SMART" id="SM00220">
    <property type="entry name" value="S_TKc"/>
    <property type="match status" value="1"/>
</dbReference>